<dbReference type="EMBL" id="BBNT01000002">
    <property type="protein sequence ID" value="GAL74566.1"/>
    <property type="molecule type" value="Genomic_DNA"/>
</dbReference>
<dbReference type="InterPro" id="IPR005111">
    <property type="entry name" value="MoeA_C_domain_IV"/>
</dbReference>
<dbReference type="AlphaFoldDB" id="A0A090WC87"/>
<name>A0A090WC87_NONUL</name>
<evidence type="ECO:0000313" key="3">
    <source>
        <dbReference type="Proteomes" id="UP000029647"/>
    </source>
</evidence>
<dbReference type="InterPro" id="IPR036688">
    <property type="entry name" value="MoeA_C_domain_IV_sf"/>
</dbReference>
<comment type="caution">
    <text evidence="2">The sequence shown here is derived from an EMBL/GenBank/DDBJ whole genome shotgun (WGS) entry which is preliminary data.</text>
</comment>
<accession>A0A090WC87</accession>
<dbReference type="Proteomes" id="UP000029647">
    <property type="component" value="Unassembled WGS sequence"/>
</dbReference>
<evidence type="ECO:0000313" key="2">
    <source>
        <dbReference type="EMBL" id="GAL74566.1"/>
    </source>
</evidence>
<proteinExistence type="predicted"/>
<feature type="domain" description="MoeA C-terminal" evidence="1">
    <location>
        <begin position="2"/>
        <end position="51"/>
    </location>
</feature>
<dbReference type="Pfam" id="PF03454">
    <property type="entry name" value="MoeA_C"/>
    <property type="match status" value="1"/>
</dbReference>
<dbReference type="GO" id="GO:0032324">
    <property type="term" value="P:molybdopterin cofactor biosynthetic process"/>
    <property type="evidence" value="ECO:0007669"/>
    <property type="project" value="InterPro"/>
</dbReference>
<dbReference type="Gene3D" id="2.40.340.10">
    <property type="entry name" value="MoeA, C-terminal, domain IV"/>
    <property type="match status" value="1"/>
</dbReference>
<reference evidence="2 3" key="1">
    <citation type="journal article" date="2014" name="Genome Announc.">
        <title>Draft Genome Sequences of Marine Flavobacterium Nonlabens Strains NR17, NR24, NR27, NR32, NR33, and Ara13.</title>
        <authorList>
            <person name="Nakanishi M."/>
            <person name="Meirelles P."/>
            <person name="Suzuki R."/>
            <person name="Takatani N."/>
            <person name="Mino S."/>
            <person name="Suda W."/>
            <person name="Oshima K."/>
            <person name="Hattori M."/>
            <person name="Ohkuma M."/>
            <person name="Hosokawa M."/>
            <person name="Miyashita K."/>
            <person name="Thompson F.L."/>
            <person name="Niwa A."/>
            <person name="Sawabe T."/>
            <person name="Sawabe T."/>
        </authorList>
    </citation>
    <scope>NUCLEOTIDE SEQUENCE [LARGE SCALE GENOMIC DNA]</scope>
    <source>
        <strain evidence="3">JCM19275</strain>
    </source>
</reference>
<organism evidence="2 3">
    <name type="scientific">Nonlabens ulvanivorans</name>
    <name type="common">Persicivirga ulvanivorans</name>
    <dbReference type="NCBI Taxonomy" id="906888"/>
    <lineage>
        <taxon>Bacteria</taxon>
        <taxon>Pseudomonadati</taxon>
        <taxon>Bacteroidota</taxon>
        <taxon>Flavobacteriia</taxon>
        <taxon>Flavobacteriales</taxon>
        <taxon>Flavobacteriaceae</taxon>
        <taxon>Nonlabens</taxon>
    </lineage>
</organism>
<protein>
    <recommendedName>
        <fullName evidence="1">MoeA C-terminal domain-containing protein</fullName>
    </recommendedName>
</protein>
<gene>
    <name evidence="2" type="ORF">JCM19275_3421</name>
</gene>
<sequence length="54" mass="5699">MFLKGNVTNGIATAHTGQASSMLKTFALANALLIIPSDKDCVKEGETITYIAID</sequence>
<dbReference type="SUPFAM" id="SSF63867">
    <property type="entry name" value="MoeA C-terminal domain-like"/>
    <property type="match status" value="1"/>
</dbReference>
<evidence type="ECO:0000259" key="1">
    <source>
        <dbReference type="Pfam" id="PF03454"/>
    </source>
</evidence>